<dbReference type="PRINTS" id="PR00081">
    <property type="entry name" value="GDHRDH"/>
</dbReference>
<reference evidence="1" key="1">
    <citation type="submission" date="2023-06" db="EMBL/GenBank/DDBJ databases">
        <title>Genome-scale phylogeny and comparative genomics of the fungal order Sordariales.</title>
        <authorList>
            <consortium name="Lawrence Berkeley National Laboratory"/>
            <person name="Hensen N."/>
            <person name="Bonometti L."/>
            <person name="Westerberg I."/>
            <person name="Brannstrom I.O."/>
            <person name="Guillou S."/>
            <person name="Cros-Aarteil S."/>
            <person name="Calhoun S."/>
            <person name="Haridas S."/>
            <person name="Kuo A."/>
            <person name="Mondo S."/>
            <person name="Pangilinan J."/>
            <person name="Riley R."/>
            <person name="LaButti K."/>
            <person name="Andreopoulos B."/>
            <person name="Lipzen A."/>
            <person name="Chen C."/>
            <person name="Yanf M."/>
            <person name="Daum C."/>
            <person name="Ng V."/>
            <person name="Clum A."/>
            <person name="Steindorff A."/>
            <person name="Ohm R."/>
            <person name="Martin F."/>
            <person name="Silar P."/>
            <person name="Natvig D."/>
            <person name="Lalanne C."/>
            <person name="Gautier V."/>
            <person name="Ament-velasquez S.L."/>
            <person name="Kruys A."/>
            <person name="Hutchinson M.I."/>
            <person name="Powell A.J."/>
            <person name="Barry K."/>
            <person name="Miller A.N."/>
            <person name="Grigoriev I.V."/>
            <person name="Debuchy R."/>
            <person name="Gladieux P."/>
            <person name="Thoren M.H."/>
            <person name="Johannesson H."/>
        </authorList>
    </citation>
    <scope>NUCLEOTIDE SEQUENCE</scope>
    <source>
        <strain evidence="1">SMH2392-1A</strain>
    </source>
</reference>
<accession>A0AA39ZUQ7</accession>
<name>A0AA39ZUQ7_9PEZI</name>
<dbReference type="InterPro" id="IPR036291">
    <property type="entry name" value="NAD(P)-bd_dom_sf"/>
</dbReference>
<dbReference type="RefSeq" id="XP_060290758.1">
    <property type="nucleotide sequence ID" value="XM_060446887.1"/>
</dbReference>
<evidence type="ECO:0000313" key="2">
    <source>
        <dbReference type="Proteomes" id="UP001172101"/>
    </source>
</evidence>
<dbReference type="Pfam" id="PF00106">
    <property type="entry name" value="adh_short"/>
    <property type="match status" value="1"/>
</dbReference>
<dbReference type="PANTHER" id="PTHR43975:SF2">
    <property type="entry name" value="EG:BACR7A4.14 PROTEIN-RELATED"/>
    <property type="match status" value="1"/>
</dbReference>
<dbReference type="SUPFAM" id="SSF51735">
    <property type="entry name" value="NAD(P)-binding Rossmann-fold domains"/>
    <property type="match status" value="1"/>
</dbReference>
<protein>
    <submittedName>
        <fullName evidence="1">Uncharacterized protein</fullName>
    </submittedName>
</protein>
<comment type="caution">
    <text evidence="1">The sequence shown here is derived from an EMBL/GenBank/DDBJ whole genome shotgun (WGS) entry which is preliminary data.</text>
</comment>
<dbReference type="GeneID" id="85330157"/>
<dbReference type="EMBL" id="JAUIRO010000008">
    <property type="protein sequence ID" value="KAK0703899.1"/>
    <property type="molecule type" value="Genomic_DNA"/>
</dbReference>
<evidence type="ECO:0000313" key="1">
    <source>
        <dbReference type="EMBL" id="KAK0703899.1"/>
    </source>
</evidence>
<dbReference type="InterPro" id="IPR002347">
    <property type="entry name" value="SDR_fam"/>
</dbReference>
<organism evidence="1 2">
    <name type="scientific">Lasiosphaeria miniovina</name>
    <dbReference type="NCBI Taxonomy" id="1954250"/>
    <lineage>
        <taxon>Eukaryota</taxon>
        <taxon>Fungi</taxon>
        <taxon>Dikarya</taxon>
        <taxon>Ascomycota</taxon>
        <taxon>Pezizomycotina</taxon>
        <taxon>Sordariomycetes</taxon>
        <taxon>Sordariomycetidae</taxon>
        <taxon>Sordariales</taxon>
        <taxon>Lasiosphaeriaceae</taxon>
        <taxon>Lasiosphaeria</taxon>
    </lineage>
</organism>
<dbReference type="CDD" id="cd05233">
    <property type="entry name" value="SDR_c"/>
    <property type="match status" value="1"/>
</dbReference>
<proteinExistence type="predicted"/>
<dbReference type="Gene3D" id="3.40.50.720">
    <property type="entry name" value="NAD(P)-binding Rossmann-like Domain"/>
    <property type="match status" value="1"/>
</dbReference>
<dbReference type="Proteomes" id="UP001172101">
    <property type="component" value="Unassembled WGS sequence"/>
</dbReference>
<gene>
    <name evidence="1" type="ORF">B0T26DRAFT_794289</name>
</gene>
<keyword evidence="2" id="KW-1185">Reference proteome</keyword>
<sequence>MSPSPLEATFIKTLHHKPYAAISPLRPELSQAGRTVLVSGGSAGIGFATARAFVQAKAARVIVTGRRPALVAEAAAKLAAEASPATTVSGIATDSSSLVDTEALWAQFAADGVVVDVLVLSAAAVGETTPLLRAPLAGVWAAYEANVRALLDYAQRFAAQAEQGHGKKYLVNISTSAIHNFDTQGEGLPAYGITKSAGTVLLQRAAQDVAAAELQIVSFHPGGVLTQAARDAGYDESSFAWDDENLPGQWAVWAATDEASFLHGRYVAAWWDVDELKTGEVAKRIAAGEPTFLRVGVVGLAPQ</sequence>
<dbReference type="AlphaFoldDB" id="A0AA39ZUQ7"/>
<dbReference type="PANTHER" id="PTHR43975">
    <property type="entry name" value="ZGC:101858"/>
    <property type="match status" value="1"/>
</dbReference>